<sequence>MKRKMTSLDIANRLGLSRTTVSKALNGNEGVPDSTRERVLNMAAEIGYKHYGREITPAPGNSGRNSAVGSGTSDGSLGALRTIALLIPSGIGMSQQGYWVDVLRGVEETARHYDCTMVLHFISPQDCKELKIPHSLSNREIDGVIAAGLTSKDYIHALKEWGLPTVLIDCHADFQTKDMICDTVMMESEQSVFELTSHLISLGHTSIGFIGNIQNCLSFNERWFGFTRALIHAALPLEKSCCAIADVPSHYFDIREVGDALSTMPKLPSALVCANDLVARQVIKWVSSQGIRVPVDVSVTGFDLLSDGEDSESENHLTSVRVNGSDIGARAFEQLLWRANHRERPAENIRIACSVEIGCSTATI</sequence>
<dbReference type="InterPro" id="IPR010982">
    <property type="entry name" value="Lambda_DNA-bd_dom_sf"/>
</dbReference>
<dbReference type="InterPro" id="IPR046335">
    <property type="entry name" value="LacI/GalR-like_sensor"/>
</dbReference>
<dbReference type="Proteomes" id="UP000279446">
    <property type="component" value="Unassembled WGS sequence"/>
</dbReference>
<dbReference type="AlphaFoldDB" id="A0A3S1BPT6"/>
<evidence type="ECO:0000259" key="5">
    <source>
        <dbReference type="PROSITE" id="PS50932"/>
    </source>
</evidence>
<evidence type="ECO:0000256" key="4">
    <source>
        <dbReference type="ARBA" id="ARBA00023163"/>
    </source>
</evidence>
<dbReference type="EMBL" id="RZNY01000014">
    <property type="protein sequence ID" value="RUT44609.1"/>
    <property type="molecule type" value="Genomic_DNA"/>
</dbReference>
<feature type="domain" description="HTH lacI-type" evidence="5">
    <location>
        <begin position="5"/>
        <end position="68"/>
    </location>
</feature>
<dbReference type="InterPro" id="IPR028082">
    <property type="entry name" value="Peripla_BP_I"/>
</dbReference>
<proteinExistence type="predicted"/>
<keyword evidence="3" id="KW-0238">DNA-binding</keyword>
<dbReference type="PANTHER" id="PTHR30146">
    <property type="entry name" value="LACI-RELATED TRANSCRIPTIONAL REPRESSOR"/>
    <property type="match status" value="1"/>
</dbReference>
<dbReference type="SUPFAM" id="SSF47413">
    <property type="entry name" value="lambda repressor-like DNA-binding domains"/>
    <property type="match status" value="1"/>
</dbReference>
<dbReference type="Pfam" id="PF00356">
    <property type="entry name" value="LacI"/>
    <property type="match status" value="1"/>
</dbReference>
<evidence type="ECO:0000313" key="6">
    <source>
        <dbReference type="EMBL" id="RUT44609.1"/>
    </source>
</evidence>
<gene>
    <name evidence="6" type="ORF">EJP82_16740</name>
</gene>
<reference evidence="6 7" key="1">
    <citation type="submission" date="2018-12" db="EMBL/GenBank/DDBJ databases">
        <authorList>
            <person name="Sun L."/>
            <person name="Chen Z."/>
        </authorList>
    </citation>
    <scope>NUCLEOTIDE SEQUENCE [LARGE SCALE GENOMIC DNA]</scope>
    <source>
        <strain evidence="6 7">DSM 15890</strain>
    </source>
</reference>
<dbReference type="OrthoDB" id="2026446at2"/>
<dbReference type="CDD" id="cd01392">
    <property type="entry name" value="HTH_LacI"/>
    <property type="match status" value="1"/>
</dbReference>
<keyword evidence="1" id="KW-0678">Repressor</keyword>
<dbReference type="RefSeq" id="WP_127193218.1">
    <property type="nucleotide sequence ID" value="NZ_RZNY01000014.1"/>
</dbReference>
<accession>A0A3S1BPT6</accession>
<comment type="caution">
    <text evidence="6">The sequence shown here is derived from an EMBL/GenBank/DDBJ whole genome shotgun (WGS) entry which is preliminary data.</text>
</comment>
<dbReference type="SMART" id="SM00354">
    <property type="entry name" value="HTH_LACI"/>
    <property type="match status" value="1"/>
</dbReference>
<dbReference type="PROSITE" id="PS50932">
    <property type="entry name" value="HTH_LACI_2"/>
    <property type="match status" value="1"/>
</dbReference>
<keyword evidence="2" id="KW-0805">Transcription regulation</keyword>
<dbReference type="Pfam" id="PF13377">
    <property type="entry name" value="Peripla_BP_3"/>
    <property type="match status" value="1"/>
</dbReference>
<organism evidence="6 7">
    <name type="scientific">Paenibacillus anaericanus</name>
    <dbReference type="NCBI Taxonomy" id="170367"/>
    <lineage>
        <taxon>Bacteria</taxon>
        <taxon>Bacillati</taxon>
        <taxon>Bacillota</taxon>
        <taxon>Bacilli</taxon>
        <taxon>Bacillales</taxon>
        <taxon>Paenibacillaceae</taxon>
        <taxon>Paenibacillus</taxon>
    </lineage>
</organism>
<name>A0A3S1BPT6_9BACL</name>
<dbReference type="GO" id="GO:0003700">
    <property type="term" value="F:DNA-binding transcription factor activity"/>
    <property type="evidence" value="ECO:0007669"/>
    <property type="project" value="TreeGrafter"/>
</dbReference>
<dbReference type="Gene3D" id="1.10.260.40">
    <property type="entry name" value="lambda repressor-like DNA-binding domains"/>
    <property type="match status" value="1"/>
</dbReference>
<dbReference type="GO" id="GO:0000976">
    <property type="term" value="F:transcription cis-regulatory region binding"/>
    <property type="evidence" value="ECO:0007669"/>
    <property type="project" value="TreeGrafter"/>
</dbReference>
<protein>
    <submittedName>
        <fullName evidence="6">LacI family transcriptional regulator</fullName>
    </submittedName>
</protein>
<dbReference type="InterPro" id="IPR000843">
    <property type="entry name" value="HTH_LacI"/>
</dbReference>
<evidence type="ECO:0000256" key="1">
    <source>
        <dbReference type="ARBA" id="ARBA00022491"/>
    </source>
</evidence>
<dbReference type="Gene3D" id="3.40.50.2300">
    <property type="match status" value="2"/>
</dbReference>
<evidence type="ECO:0000313" key="7">
    <source>
        <dbReference type="Proteomes" id="UP000279446"/>
    </source>
</evidence>
<dbReference type="SUPFAM" id="SSF53822">
    <property type="entry name" value="Periplasmic binding protein-like I"/>
    <property type="match status" value="1"/>
</dbReference>
<dbReference type="PANTHER" id="PTHR30146:SF148">
    <property type="entry name" value="HTH-TYPE TRANSCRIPTIONAL REPRESSOR PURR-RELATED"/>
    <property type="match status" value="1"/>
</dbReference>
<keyword evidence="4" id="KW-0804">Transcription</keyword>
<evidence type="ECO:0000256" key="2">
    <source>
        <dbReference type="ARBA" id="ARBA00023015"/>
    </source>
</evidence>
<evidence type="ECO:0000256" key="3">
    <source>
        <dbReference type="ARBA" id="ARBA00023125"/>
    </source>
</evidence>
<keyword evidence="7" id="KW-1185">Reference proteome</keyword>